<sequence length="387" mass="37905">LDVYCGATGAVGAGALEVRRACAESFTAVAEQAGHEHWPQLQPVWVRLLASNDGPSLSSLVATAEKLIRLRAAAAPDNTSGSSLPELHRAAEQVVSGPFLDQVLRNRLHMVASAAAAALPGLLAVCPPAIQRELLQLLPQLCAAPDGPTGRCGEWRTRLSLASQLHAALRAVMAAETGPDAAAAVARCAVTLCGDPVWAVRQAAAAQVGVILAEAVSAAPTASSAASEEASPVADAGKAATAAEADTASSGLPAAGTNAGRQDEGAPGASPSGRGSGDAGFGTPGAVATTCAPPPSVADAADSEASTSVPAAPAQEAAAEAADAGGLTEAHRAWLARVAEAAAARESGEAGAEALGVLAAWLAEAAQSGGKAGLAIASCCCVAALGR</sequence>
<feature type="region of interest" description="Disordered" evidence="1">
    <location>
        <begin position="222"/>
        <end position="325"/>
    </location>
</feature>
<dbReference type="SUPFAM" id="SSF48371">
    <property type="entry name" value="ARM repeat"/>
    <property type="match status" value="1"/>
</dbReference>
<gene>
    <name evidence="2" type="ORF">Agub_g5151</name>
</gene>
<evidence type="ECO:0000313" key="3">
    <source>
        <dbReference type="Proteomes" id="UP001054857"/>
    </source>
</evidence>
<organism evidence="2 3">
    <name type="scientific">Astrephomene gubernaculifera</name>
    <dbReference type="NCBI Taxonomy" id="47775"/>
    <lineage>
        <taxon>Eukaryota</taxon>
        <taxon>Viridiplantae</taxon>
        <taxon>Chlorophyta</taxon>
        <taxon>core chlorophytes</taxon>
        <taxon>Chlorophyceae</taxon>
        <taxon>CS clade</taxon>
        <taxon>Chlamydomonadales</taxon>
        <taxon>Astrephomenaceae</taxon>
        <taxon>Astrephomene</taxon>
    </lineage>
</organism>
<dbReference type="InterPro" id="IPR016024">
    <property type="entry name" value="ARM-type_fold"/>
</dbReference>
<dbReference type="Gene3D" id="1.25.10.10">
    <property type="entry name" value="Leucine-rich Repeat Variant"/>
    <property type="match status" value="1"/>
</dbReference>
<dbReference type="InterPro" id="IPR011989">
    <property type="entry name" value="ARM-like"/>
</dbReference>
<feature type="compositionally biased region" description="Low complexity" evidence="1">
    <location>
        <begin position="222"/>
        <end position="251"/>
    </location>
</feature>
<comment type="caution">
    <text evidence="2">The sequence shown here is derived from an EMBL/GenBank/DDBJ whole genome shotgun (WGS) entry which is preliminary data.</text>
</comment>
<reference evidence="2 3" key="1">
    <citation type="journal article" date="2021" name="Sci. Rep.">
        <title>Genome sequencing of the multicellular alga Astrephomene provides insights into convergent evolution of germ-soma differentiation.</title>
        <authorList>
            <person name="Yamashita S."/>
            <person name="Yamamoto K."/>
            <person name="Matsuzaki R."/>
            <person name="Suzuki S."/>
            <person name="Yamaguchi H."/>
            <person name="Hirooka S."/>
            <person name="Minakuchi Y."/>
            <person name="Miyagishima S."/>
            <person name="Kawachi M."/>
            <person name="Toyoda A."/>
            <person name="Nozaki H."/>
        </authorList>
    </citation>
    <scope>NUCLEOTIDE SEQUENCE [LARGE SCALE GENOMIC DNA]</scope>
    <source>
        <strain evidence="2 3">NIES-4017</strain>
    </source>
</reference>
<keyword evidence="3" id="KW-1185">Reference proteome</keyword>
<feature type="compositionally biased region" description="Low complexity" evidence="1">
    <location>
        <begin position="297"/>
        <end position="324"/>
    </location>
</feature>
<dbReference type="Proteomes" id="UP001054857">
    <property type="component" value="Unassembled WGS sequence"/>
</dbReference>
<dbReference type="EMBL" id="BMAR01000006">
    <property type="protein sequence ID" value="GFR44005.1"/>
    <property type="molecule type" value="Genomic_DNA"/>
</dbReference>
<accession>A0AAD3DLF2</accession>
<feature type="non-terminal residue" evidence="2">
    <location>
        <position position="1"/>
    </location>
</feature>
<feature type="compositionally biased region" description="Gly residues" evidence="1">
    <location>
        <begin position="274"/>
        <end position="283"/>
    </location>
</feature>
<proteinExistence type="predicted"/>
<evidence type="ECO:0000313" key="2">
    <source>
        <dbReference type="EMBL" id="GFR44005.1"/>
    </source>
</evidence>
<protein>
    <submittedName>
        <fullName evidence="2">Uncharacterized protein</fullName>
    </submittedName>
</protein>
<evidence type="ECO:0000256" key="1">
    <source>
        <dbReference type="SAM" id="MobiDB-lite"/>
    </source>
</evidence>
<dbReference type="AlphaFoldDB" id="A0AAD3DLF2"/>
<name>A0AAD3DLF2_9CHLO</name>